<evidence type="ECO:0000256" key="8">
    <source>
        <dbReference type="ARBA" id="ARBA00023136"/>
    </source>
</evidence>
<dbReference type="PROSITE" id="PS00822">
    <property type="entry name" value="CYTO_HEME_LYASE_2"/>
    <property type="match status" value="1"/>
</dbReference>
<organism evidence="12 13">
    <name type="scientific">Coemansia asiatica</name>
    <dbReference type="NCBI Taxonomy" id="1052880"/>
    <lineage>
        <taxon>Eukaryota</taxon>
        <taxon>Fungi</taxon>
        <taxon>Fungi incertae sedis</taxon>
        <taxon>Zoopagomycota</taxon>
        <taxon>Kickxellomycotina</taxon>
        <taxon>Kickxellomycetes</taxon>
        <taxon>Kickxellales</taxon>
        <taxon>Kickxellaceae</taxon>
        <taxon>Coemansia</taxon>
    </lineage>
</organism>
<evidence type="ECO:0000256" key="2">
    <source>
        <dbReference type="ARBA" id="ARBA00007255"/>
    </source>
</evidence>
<reference evidence="12" key="1">
    <citation type="submission" date="2022-07" db="EMBL/GenBank/DDBJ databases">
        <title>Phylogenomic reconstructions and comparative analyses of Kickxellomycotina fungi.</title>
        <authorList>
            <person name="Reynolds N.K."/>
            <person name="Stajich J.E."/>
            <person name="Barry K."/>
            <person name="Grigoriev I.V."/>
            <person name="Crous P."/>
            <person name="Smith M.E."/>
        </authorList>
    </citation>
    <scope>NUCLEOTIDE SEQUENCE</scope>
    <source>
        <strain evidence="12">NBRC 105413</strain>
    </source>
</reference>
<protein>
    <recommendedName>
        <fullName evidence="10">Holocytochrome c-type synthase</fullName>
        <ecNumber evidence="10">4.4.1.17</ecNumber>
    </recommendedName>
</protein>
<evidence type="ECO:0000313" key="13">
    <source>
        <dbReference type="Proteomes" id="UP001145021"/>
    </source>
</evidence>
<feature type="compositionally biased region" description="Polar residues" evidence="11">
    <location>
        <begin position="84"/>
        <end position="95"/>
    </location>
</feature>
<evidence type="ECO:0000256" key="6">
    <source>
        <dbReference type="ARBA" id="ARBA00023004"/>
    </source>
</evidence>
<evidence type="ECO:0000256" key="9">
    <source>
        <dbReference type="ARBA" id="ARBA00023239"/>
    </source>
</evidence>
<gene>
    <name evidence="12" type="primary">CYT2</name>
    <name evidence="12" type="ORF">LPJ64_000279</name>
</gene>
<comment type="function">
    <text evidence="10">Lyase that catalyzes the covalent linking of the heme group to the cytochrome C apoprotein to produce the mature functional cytochrome.</text>
</comment>
<keyword evidence="9 10" id="KW-0456">Lyase</keyword>
<dbReference type="PANTHER" id="PTHR12743">
    <property type="entry name" value="CYTOCHROME C1 HEME LYASE"/>
    <property type="match status" value="1"/>
</dbReference>
<keyword evidence="5 10" id="KW-0999">Mitochondrion inner membrane</keyword>
<evidence type="ECO:0000256" key="4">
    <source>
        <dbReference type="ARBA" id="ARBA00022723"/>
    </source>
</evidence>
<comment type="similarity">
    <text evidence="2 10">Belongs to the cytochrome c-type heme lyase family.</text>
</comment>
<keyword evidence="3 10" id="KW-0349">Heme</keyword>
<evidence type="ECO:0000256" key="11">
    <source>
        <dbReference type="SAM" id="MobiDB-lite"/>
    </source>
</evidence>
<dbReference type="InterPro" id="IPR000511">
    <property type="entry name" value="Holocyt_c/c1_synthase"/>
</dbReference>
<comment type="catalytic activity">
    <reaction evidence="10">
        <text>holo-[cytochrome c] = apo-[cytochrome c] + heme b</text>
        <dbReference type="Rhea" id="RHEA:22648"/>
        <dbReference type="Rhea" id="RHEA-COMP:10725"/>
        <dbReference type="Rhea" id="RHEA-COMP:10726"/>
        <dbReference type="ChEBI" id="CHEBI:29950"/>
        <dbReference type="ChEBI" id="CHEBI:60344"/>
        <dbReference type="ChEBI" id="CHEBI:83739"/>
        <dbReference type="EC" id="4.4.1.17"/>
    </reaction>
</comment>
<keyword evidence="6 10" id="KW-0408">Iron</keyword>
<dbReference type="PANTHER" id="PTHR12743:SF0">
    <property type="entry name" value="HOLOCYTOCHROME C-TYPE SYNTHASE"/>
    <property type="match status" value="1"/>
</dbReference>
<dbReference type="GO" id="GO:0004408">
    <property type="term" value="F:holocytochrome-c synthase activity"/>
    <property type="evidence" value="ECO:0007669"/>
    <property type="project" value="UniProtKB-EC"/>
</dbReference>
<keyword evidence="13" id="KW-1185">Reference proteome</keyword>
<name>A0A9W8CLP6_9FUNG</name>
<sequence length="297" mass="33869">MSDSSCTGDSCPVDFSSRTKSTLETSCPVDHSSMSASNVSANTLSLDSSSSSSSSNEPSNSTRNKSKSSACPVDHTDRKILNVYMQSTSDYNPDNNMPAVPEQHKSKDQSQTLSTQRIVSSIPRADRYESAGQSECPALELTSNEGSKDRDMWVYPSEQMFFNAMKRKNWDPKEQDMKTVVPIHNAVNEKCWRQILEWEKMHRSECSMPMLLKFEGKAKEITPKARMRMFLGYQPPFDRHDWTVDRCGKPVRYVIDFYQGKTDPRNPMAPSFYLDVRPALTIEGAWDRTRRFFANMF</sequence>
<proteinExistence type="inferred from homology"/>
<evidence type="ECO:0000256" key="7">
    <source>
        <dbReference type="ARBA" id="ARBA00023128"/>
    </source>
</evidence>
<keyword evidence="7 10" id="KW-0496">Mitochondrion</keyword>
<comment type="caution">
    <text evidence="12">The sequence shown here is derived from an EMBL/GenBank/DDBJ whole genome shotgun (WGS) entry which is preliminary data.</text>
</comment>
<dbReference type="PROSITE" id="PS00821">
    <property type="entry name" value="CYTO_HEME_LYASE_1"/>
    <property type="match status" value="1"/>
</dbReference>
<feature type="compositionally biased region" description="Low complexity" evidence="11">
    <location>
        <begin position="40"/>
        <end position="61"/>
    </location>
</feature>
<feature type="region of interest" description="Disordered" evidence="11">
    <location>
        <begin position="1"/>
        <end position="115"/>
    </location>
</feature>
<dbReference type="Pfam" id="PF01265">
    <property type="entry name" value="Cyto_heme_lyase"/>
    <property type="match status" value="1"/>
</dbReference>
<dbReference type="GO" id="GO:0005743">
    <property type="term" value="C:mitochondrial inner membrane"/>
    <property type="evidence" value="ECO:0007669"/>
    <property type="project" value="UniProtKB-SubCell"/>
</dbReference>
<dbReference type="Proteomes" id="UP001145021">
    <property type="component" value="Unassembled WGS sequence"/>
</dbReference>
<accession>A0A9W8CLP6</accession>
<comment type="subcellular location">
    <subcellularLocation>
        <location evidence="1 10">Mitochondrion inner membrane</location>
    </subcellularLocation>
</comment>
<evidence type="ECO:0000313" key="12">
    <source>
        <dbReference type="EMBL" id="KAJ1648450.1"/>
    </source>
</evidence>
<feature type="compositionally biased region" description="Polar residues" evidence="11">
    <location>
        <begin position="16"/>
        <end position="25"/>
    </location>
</feature>
<dbReference type="EMBL" id="JANBOH010000005">
    <property type="protein sequence ID" value="KAJ1648450.1"/>
    <property type="molecule type" value="Genomic_DNA"/>
</dbReference>
<dbReference type="GO" id="GO:0046872">
    <property type="term" value="F:metal ion binding"/>
    <property type="evidence" value="ECO:0007669"/>
    <property type="project" value="UniProtKB-KW"/>
</dbReference>
<keyword evidence="4 10" id="KW-0479">Metal-binding</keyword>
<dbReference type="EC" id="4.4.1.17" evidence="10"/>
<dbReference type="AlphaFoldDB" id="A0A9W8CLP6"/>
<keyword evidence="8 10" id="KW-0472">Membrane</keyword>
<evidence type="ECO:0000256" key="3">
    <source>
        <dbReference type="ARBA" id="ARBA00022617"/>
    </source>
</evidence>
<evidence type="ECO:0000256" key="5">
    <source>
        <dbReference type="ARBA" id="ARBA00022792"/>
    </source>
</evidence>
<evidence type="ECO:0000256" key="10">
    <source>
        <dbReference type="RuleBase" id="RU363130"/>
    </source>
</evidence>
<evidence type="ECO:0000256" key="1">
    <source>
        <dbReference type="ARBA" id="ARBA00004273"/>
    </source>
</evidence>